<feature type="domain" description="Lon N-terminal" evidence="1">
    <location>
        <begin position="4"/>
        <end position="180"/>
    </location>
</feature>
<dbReference type="AlphaFoldDB" id="A0A4S3LX31"/>
<dbReference type="Pfam" id="PF02190">
    <property type="entry name" value="LON_substr_bdg"/>
    <property type="match status" value="1"/>
</dbReference>
<proteinExistence type="predicted"/>
<dbReference type="EMBL" id="SSMC01000004">
    <property type="protein sequence ID" value="THD65738.1"/>
    <property type="molecule type" value="Genomic_DNA"/>
</dbReference>
<dbReference type="OrthoDB" id="25394at2"/>
<evidence type="ECO:0000259" key="1">
    <source>
        <dbReference type="SMART" id="SM00464"/>
    </source>
</evidence>
<comment type="caution">
    <text evidence="2">The sequence shown here is derived from an EMBL/GenBank/DDBJ whole genome shotgun (WGS) entry which is preliminary data.</text>
</comment>
<dbReference type="SUPFAM" id="SSF88697">
    <property type="entry name" value="PUA domain-like"/>
    <property type="match status" value="1"/>
</dbReference>
<dbReference type="SMART" id="SM00464">
    <property type="entry name" value="LON"/>
    <property type="match status" value="1"/>
</dbReference>
<sequence>MNQLLPLFPLQIVVFPGERLPLHVFEERYRELVQDCRDGRSAFGIPAYIDGKLGFGCEVVISKVAKEYDSGRYDILCEATRAFSLLEMSNPMPGKLYAGGLVSYVDNMEDGQDTQRERVVNLIYTLYEEIGVNYKVVPFQEFNSFAYGHKVGFNLKEEYALLQMASEAERLLYMERHLQRIIPIIRQVNQTKKTIQLNGHFRNFDPLDFEEYKLS</sequence>
<evidence type="ECO:0000313" key="3">
    <source>
        <dbReference type="Proteomes" id="UP000305939"/>
    </source>
</evidence>
<protein>
    <submittedName>
        <fullName evidence="2">ATP-dependent protease</fullName>
    </submittedName>
</protein>
<name>A0A4S3LX31_9FLAO</name>
<dbReference type="PANTHER" id="PTHR46732">
    <property type="entry name" value="ATP-DEPENDENT PROTEASE LA (LON) DOMAIN PROTEIN"/>
    <property type="match status" value="1"/>
</dbReference>
<accession>A0A4S3LX31</accession>
<keyword evidence="3" id="KW-1185">Reference proteome</keyword>
<evidence type="ECO:0000313" key="2">
    <source>
        <dbReference type="EMBL" id="THD65738.1"/>
    </source>
</evidence>
<reference evidence="2 3" key="1">
    <citation type="submission" date="2019-04" db="EMBL/GenBank/DDBJ databases">
        <title>Draft genome sequence of Robertkochia marina CC-AMO-30D.</title>
        <authorList>
            <person name="Hameed A."/>
            <person name="Lin S.-Y."/>
            <person name="Shahina M."/>
            <person name="Lai W.-A."/>
            <person name="Young C.-C."/>
        </authorList>
    </citation>
    <scope>NUCLEOTIDE SEQUENCE [LARGE SCALE GENOMIC DNA]</scope>
    <source>
        <strain evidence="2 3">CC-AMO-30D</strain>
    </source>
</reference>
<dbReference type="GO" id="GO:0008233">
    <property type="term" value="F:peptidase activity"/>
    <property type="evidence" value="ECO:0007669"/>
    <property type="project" value="UniProtKB-KW"/>
</dbReference>
<dbReference type="InterPro" id="IPR046336">
    <property type="entry name" value="Lon_prtase_N_sf"/>
</dbReference>
<dbReference type="PANTHER" id="PTHR46732:SF8">
    <property type="entry name" value="ATP-DEPENDENT PROTEASE LA (LON) DOMAIN PROTEIN"/>
    <property type="match status" value="1"/>
</dbReference>
<dbReference type="Gene3D" id="2.30.130.40">
    <property type="entry name" value="LON domain-like"/>
    <property type="match status" value="1"/>
</dbReference>
<dbReference type="RefSeq" id="WP_136337022.1">
    <property type="nucleotide sequence ID" value="NZ_QXMP01000002.1"/>
</dbReference>
<dbReference type="GO" id="GO:0006508">
    <property type="term" value="P:proteolysis"/>
    <property type="evidence" value="ECO:0007669"/>
    <property type="project" value="UniProtKB-KW"/>
</dbReference>
<dbReference type="InterPro" id="IPR003111">
    <property type="entry name" value="Lon_prtase_N"/>
</dbReference>
<dbReference type="InterPro" id="IPR015947">
    <property type="entry name" value="PUA-like_sf"/>
</dbReference>
<keyword evidence="2" id="KW-0645">Protease</keyword>
<dbReference type="Proteomes" id="UP000305939">
    <property type="component" value="Unassembled WGS sequence"/>
</dbReference>
<gene>
    <name evidence="2" type="ORF">E7Z59_14210</name>
</gene>
<keyword evidence="2" id="KW-0378">Hydrolase</keyword>
<organism evidence="2 3">
    <name type="scientific">Robertkochia marina</name>
    <dbReference type="NCBI Taxonomy" id="1227945"/>
    <lineage>
        <taxon>Bacteria</taxon>
        <taxon>Pseudomonadati</taxon>
        <taxon>Bacteroidota</taxon>
        <taxon>Flavobacteriia</taxon>
        <taxon>Flavobacteriales</taxon>
        <taxon>Flavobacteriaceae</taxon>
        <taxon>Robertkochia</taxon>
    </lineage>
</organism>